<dbReference type="InterPro" id="IPR039424">
    <property type="entry name" value="SBP_5"/>
</dbReference>
<dbReference type="InterPro" id="IPR000914">
    <property type="entry name" value="SBP_5_dom"/>
</dbReference>
<protein>
    <submittedName>
        <fullName evidence="6">ABC transporter substrate-binding protein</fullName>
    </submittedName>
</protein>
<dbReference type="Pfam" id="PF00496">
    <property type="entry name" value="SBP_bac_5"/>
    <property type="match status" value="1"/>
</dbReference>
<dbReference type="Proteomes" id="UP001156398">
    <property type="component" value="Unassembled WGS sequence"/>
</dbReference>
<evidence type="ECO:0000256" key="1">
    <source>
        <dbReference type="ARBA" id="ARBA00004196"/>
    </source>
</evidence>
<dbReference type="InterPro" id="IPR030678">
    <property type="entry name" value="Peptide/Ni-bd"/>
</dbReference>
<dbReference type="PANTHER" id="PTHR30290:SF10">
    <property type="entry name" value="PERIPLASMIC OLIGOPEPTIDE-BINDING PROTEIN-RELATED"/>
    <property type="match status" value="1"/>
</dbReference>
<comment type="subcellular location">
    <subcellularLocation>
        <location evidence="1">Cell envelope</location>
    </subcellularLocation>
</comment>
<dbReference type="RefSeq" id="WP_271324096.1">
    <property type="nucleotide sequence ID" value="NZ_JAAGKO020000007.1"/>
</dbReference>
<gene>
    <name evidence="6" type="ORF">POF43_007650</name>
</gene>
<keyword evidence="4" id="KW-0732">Signal</keyword>
<dbReference type="PANTHER" id="PTHR30290">
    <property type="entry name" value="PERIPLASMIC BINDING COMPONENT OF ABC TRANSPORTER"/>
    <property type="match status" value="1"/>
</dbReference>
<dbReference type="Gene3D" id="3.40.190.10">
    <property type="entry name" value="Periplasmic binding protein-like II"/>
    <property type="match status" value="1"/>
</dbReference>
<comment type="similarity">
    <text evidence="2">Belongs to the bacterial solute-binding protein 5 family.</text>
</comment>
<evidence type="ECO:0000256" key="2">
    <source>
        <dbReference type="ARBA" id="ARBA00005695"/>
    </source>
</evidence>
<evidence type="ECO:0000256" key="4">
    <source>
        <dbReference type="ARBA" id="ARBA00022729"/>
    </source>
</evidence>
<name>A0ABT6VVS9_9ACTN</name>
<evidence type="ECO:0000256" key="3">
    <source>
        <dbReference type="ARBA" id="ARBA00022448"/>
    </source>
</evidence>
<dbReference type="PIRSF" id="PIRSF002741">
    <property type="entry name" value="MppA"/>
    <property type="match status" value="1"/>
</dbReference>
<evidence type="ECO:0000313" key="7">
    <source>
        <dbReference type="Proteomes" id="UP001156398"/>
    </source>
</evidence>
<dbReference type="Gene3D" id="3.90.76.10">
    <property type="entry name" value="Dipeptide-binding Protein, Domain 1"/>
    <property type="match status" value="1"/>
</dbReference>
<sequence length="484" mass="51374">MGTTDLVSNLDPAGAYDQGSWILYGNTFQTLLSFPPNQDQPKPDAAKSCGFTNASRTVYTCTMRAGLTFSNGDPLTAQDVAFSFNRIKKINAAAGPESLLSNLTSTTASGDTVTFKLSEPDATFPMKISSGAGALVDSKVYPADKLLTGGKLIGSGPYALKDYTKQKVADLTPNADYHGIFKLANAGATIRYYADGAALAAALKAKKVDFVPRDLPPAVENQYQEGSSAYQTIAISSGTENIMVFDSTHAPFDQPAVRQAVASLVDRSALVGTVFQHTVTPLYSLVPQGVLGHTTPFFDKYGSDPDEQAAATDLQRAGIHTPVKFTLSYATGPAPKPEAVELAKELNASGLFQVDIQDVHTLAAMETGWTHNKYDAFTVGWSADYPDADDFIAPLLEDQGVFNNGYHNASINSWLKQSRTMASRPAADGLFGKIQQQEAADAPIVPLWQSKDYAVSASNVQGAALSTSASGVTCLWMVSVGSTS</sequence>
<accession>A0ABT6VVS9</accession>
<organism evidence="6 7">
    <name type="scientific">Streptantibioticus silvisoli</name>
    <dbReference type="NCBI Taxonomy" id="2705255"/>
    <lineage>
        <taxon>Bacteria</taxon>
        <taxon>Bacillati</taxon>
        <taxon>Actinomycetota</taxon>
        <taxon>Actinomycetes</taxon>
        <taxon>Kitasatosporales</taxon>
        <taxon>Streptomycetaceae</taxon>
        <taxon>Streptantibioticus</taxon>
    </lineage>
</organism>
<evidence type="ECO:0000259" key="5">
    <source>
        <dbReference type="Pfam" id="PF00496"/>
    </source>
</evidence>
<evidence type="ECO:0000313" key="6">
    <source>
        <dbReference type="EMBL" id="MDI5962585.1"/>
    </source>
</evidence>
<proteinExistence type="inferred from homology"/>
<comment type="caution">
    <text evidence="6">The sequence shown here is derived from an EMBL/GenBank/DDBJ whole genome shotgun (WGS) entry which is preliminary data.</text>
</comment>
<feature type="domain" description="Solute-binding protein family 5" evidence="5">
    <location>
        <begin position="40"/>
        <end position="400"/>
    </location>
</feature>
<dbReference type="Gene3D" id="3.10.105.10">
    <property type="entry name" value="Dipeptide-binding Protein, Domain 3"/>
    <property type="match status" value="1"/>
</dbReference>
<dbReference type="SUPFAM" id="SSF53850">
    <property type="entry name" value="Periplasmic binding protein-like II"/>
    <property type="match status" value="1"/>
</dbReference>
<keyword evidence="3" id="KW-0813">Transport</keyword>
<reference evidence="6 7" key="1">
    <citation type="submission" date="2023-05" db="EMBL/GenBank/DDBJ databases">
        <title>Streptantibioticus silvisoli sp. nov., acidotolerant actinomycetes 1 from pine litter.</title>
        <authorList>
            <person name="Swiecimska M."/>
            <person name="Golinska P."/>
            <person name="Sangal V."/>
            <person name="Wachnowicz B."/>
            <person name="Goodfellow M."/>
        </authorList>
    </citation>
    <scope>NUCLEOTIDE SEQUENCE [LARGE SCALE GENOMIC DNA]</scope>
    <source>
        <strain evidence="6 7">SL54</strain>
    </source>
</reference>
<dbReference type="EMBL" id="JAAGKO020000007">
    <property type="protein sequence ID" value="MDI5962585.1"/>
    <property type="molecule type" value="Genomic_DNA"/>
</dbReference>
<keyword evidence="7" id="KW-1185">Reference proteome</keyword>